<protein>
    <submittedName>
        <fullName evidence="2">Bile acid-coenzyme A ligase</fullName>
    </submittedName>
</protein>
<dbReference type="PANTHER" id="PTHR43201">
    <property type="entry name" value="ACYL-COA SYNTHETASE"/>
    <property type="match status" value="1"/>
</dbReference>
<dbReference type="STRING" id="988821.SAMN05421867_105247"/>
<evidence type="ECO:0000313" key="2">
    <source>
        <dbReference type="EMBL" id="SFB03598.1"/>
    </source>
</evidence>
<sequence length="503" mass="53562">MRRSISAVLSWLAETDPDRVVVVAPDGVLTAGELDRRGTRLARALLAHGVRRDDLVTVDLSNGAAHVVACAAVWRAGATPQTQPPALSEAERAELAALARPRVVLVGPAQGDAATTPPRVEVALHPLPPVPDADDQPLPDTWATCWKAPTTSGSTGRPKLVLAAAPALVDPTQPVAPFLPRGQVQLVAGPLHHSAVFTYAYRGLMTGHRLVVLPRFDARAWLGAVAEHGVTWALLVPTTIRRLLALPPDERAAADVSSLRMILHLGAPIAPADKRALLDWLGPERVLEVYAGSESNGLTLVRGDEWLHRPGTVGRPVGGTRIRVLRADGSEASPGETGTVWLHRGDAPPYRYRGGTSRRTADGWDTLGDAGYLDADGWLFLLDRADDLVVRGGVNVWPAEVERILEADPTVRSAVAFGVPDLDLGRALEAVVEVAEGAPEAVAAALASILARTAPALGPERRLRRLHAVHAPVRDDAGKVNRRALAVRVADRASCDTETFLDR</sequence>
<dbReference type="InterPro" id="IPR000873">
    <property type="entry name" value="AMP-dep_synth/lig_dom"/>
</dbReference>
<gene>
    <name evidence="2" type="ORF">SAMN05421867_105247</name>
</gene>
<name>A0A1I0XTT5_9CELL</name>
<dbReference type="AlphaFoldDB" id="A0A1I0XTT5"/>
<accession>A0A1I0XTT5</accession>
<feature type="domain" description="AMP-dependent synthetase/ligase" evidence="1">
    <location>
        <begin position="13"/>
        <end position="343"/>
    </location>
</feature>
<reference evidence="2 3" key="1">
    <citation type="submission" date="2016-10" db="EMBL/GenBank/DDBJ databases">
        <authorList>
            <person name="de Groot N.N."/>
        </authorList>
    </citation>
    <scope>NUCLEOTIDE SEQUENCE [LARGE SCALE GENOMIC DNA]</scope>
    <source>
        <strain evidence="2 3">CGMCC 4.6945</strain>
    </source>
</reference>
<organism evidence="2 3">
    <name type="scientific">Cellulomonas marina</name>
    <dbReference type="NCBI Taxonomy" id="988821"/>
    <lineage>
        <taxon>Bacteria</taxon>
        <taxon>Bacillati</taxon>
        <taxon>Actinomycetota</taxon>
        <taxon>Actinomycetes</taxon>
        <taxon>Micrococcales</taxon>
        <taxon>Cellulomonadaceae</taxon>
        <taxon>Cellulomonas</taxon>
    </lineage>
</organism>
<dbReference type="SUPFAM" id="SSF56801">
    <property type="entry name" value="Acetyl-CoA synthetase-like"/>
    <property type="match status" value="1"/>
</dbReference>
<keyword evidence="3" id="KW-1185">Reference proteome</keyword>
<evidence type="ECO:0000259" key="1">
    <source>
        <dbReference type="Pfam" id="PF00501"/>
    </source>
</evidence>
<dbReference type="PANTHER" id="PTHR43201:SF32">
    <property type="entry name" value="2-SUCCINYLBENZOATE--COA LIGASE, CHLOROPLASTIC_PEROXISOMAL"/>
    <property type="match status" value="1"/>
</dbReference>
<dbReference type="GO" id="GO:0031956">
    <property type="term" value="F:medium-chain fatty acid-CoA ligase activity"/>
    <property type="evidence" value="ECO:0007669"/>
    <property type="project" value="TreeGrafter"/>
</dbReference>
<dbReference type="InterPro" id="IPR045851">
    <property type="entry name" value="AMP-bd_C_sf"/>
</dbReference>
<proteinExistence type="predicted"/>
<dbReference type="EMBL" id="FOKA01000005">
    <property type="protein sequence ID" value="SFB03598.1"/>
    <property type="molecule type" value="Genomic_DNA"/>
</dbReference>
<dbReference type="GO" id="GO:0006631">
    <property type="term" value="P:fatty acid metabolic process"/>
    <property type="evidence" value="ECO:0007669"/>
    <property type="project" value="TreeGrafter"/>
</dbReference>
<evidence type="ECO:0000313" key="3">
    <source>
        <dbReference type="Proteomes" id="UP000199012"/>
    </source>
</evidence>
<keyword evidence="2" id="KW-0436">Ligase</keyword>
<dbReference type="RefSeq" id="WP_175499373.1">
    <property type="nucleotide sequence ID" value="NZ_BONM01000025.1"/>
</dbReference>
<dbReference type="Gene3D" id="3.30.300.30">
    <property type="match status" value="1"/>
</dbReference>
<dbReference type="InterPro" id="IPR042099">
    <property type="entry name" value="ANL_N_sf"/>
</dbReference>
<dbReference type="Pfam" id="PF00501">
    <property type="entry name" value="AMP-binding"/>
    <property type="match status" value="1"/>
</dbReference>
<dbReference type="Gene3D" id="3.40.50.12780">
    <property type="entry name" value="N-terminal domain of ligase-like"/>
    <property type="match status" value="1"/>
</dbReference>
<dbReference type="Proteomes" id="UP000199012">
    <property type="component" value="Unassembled WGS sequence"/>
</dbReference>